<protein>
    <submittedName>
        <fullName evidence="2">DUF4952 domain-containing protein</fullName>
    </submittedName>
</protein>
<reference evidence="4" key="2">
    <citation type="submission" date="2017-09" db="EMBL/GenBank/DDBJ databases">
        <title>FDA dAtabase for Regulatory Grade micrObial Sequences (FDA-ARGOS): Supporting development and validation of Infectious Disease Dx tests.</title>
        <authorList>
            <person name="Minogue T."/>
            <person name="Wolcott M."/>
            <person name="Wasieloski L."/>
            <person name="Aguilar W."/>
            <person name="Moore D."/>
            <person name="Tallon L."/>
            <person name="Sadzewicz L."/>
            <person name="Ott S."/>
            <person name="Zhao X."/>
            <person name="Nagaraj S."/>
            <person name="Vavikolanu K."/>
            <person name="Aluvathingal J."/>
            <person name="Nadendla S."/>
            <person name="Sichtig H."/>
        </authorList>
    </citation>
    <scope>NUCLEOTIDE SEQUENCE [LARGE SCALE GENOMIC DNA]</scope>
    <source>
        <strain evidence="4">FDAARGOS_387</strain>
    </source>
</reference>
<gene>
    <name evidence="2" type="ORF">CRN84_03460</name>
    <name evidence="3" type="ORF">NCTC12282_01285</name>
</gene>
<dbReference type="AlphaFoldDB" id="A0A2C6DI10"/>
<feature type="signal peptide" evidence="1">
    <location>
        <begin position="1"/>
        <end position="18"/>
    </location>
</feature>
<dbReference type="OrthoDB" id="339049at2"/>
<dbReference type="Proteomes" id="UP000224974">
    <property type="component" value="Unassembled WGS sequence"/>
</dbReference>
<dbReference type="EMBL" id="CAADJA010000002">
    <property type="protein sequence ID" value="VFS46376.1"/>
    <property type="molecule type" value="Genomic_DNA"/>
</dbReference>
<accession>A0A2C6DI10</accession>
<keyword evidence="1" id="KW-0732">Signal</keyword>
<evidence type="ECO:0000313" key="2">
    <source>
        <dbReference type="EMBL" id="PHI28451.1"/>
    </source>
</evidence>
<evidence type="ECO:0000313" key="5">
    <source>
        <dbReference type="Proteomes" id="UP000373449"/>
    </source>
</evidence>
<dbReference type="Proteomes" id="UP000373449">
    <property type="component" value="Unassembled WGS sequence"/>
</dbReference>
<evidence type="ECO:0000313" key="4">
    <source>
        <dbReference type="Proteomes" id="UP000224974"/>
    </source>
</evidence>
<dbReference type="STRING" id="1111728.GCA_000427805_02039"/>
<dbReference type="EMBL" id="PDDX01000001">
    <property type="protein sequence ID" value="PHI28451.1"/>
    <property type="molecule type" value="Genomic_DNA"/>
</dbReference>
<reference evidence="2" key="1">
    <citation type="submission" date="2017-09" db="EMBL/GenBank/DDBJ databases">
        <title>FDA dAtabase for Regulatory Grade micrObial Sequences (FDA-ARGOS): Supporting development and validation of Infectious Disease Dx tests.</title>
        <authorList>
            <person name="Minogue T."/>
            <person name="Wolcott M."/>
            <person name="Wasieloski L."/>
            <person name="Aguilar W."/>
            <person name="Moore D."/>
            <person name="Tallon L.J."/>
            <person name="Sadzewicz L."/>
            <person name="Ott S."/>
            <person name="Zhao X."/>
            <person name="Nagaraj S."/>
            <person name="Vavikolanu K."/>
            <person name="Aluvathingal J."/>
            <person name="Nadendla S."/>
            <person name="Sichtig H."/>
        </authorList>
    </citation>
    <scope>NUCLEOTIDE SEQUENCE</scope>
    <source>
        <strain evidence="2">FDAARGOS_387</strain>
    </source>
</reference>
<feature type="chain" id="PRO_5036036596" evidence="1">
    <location>
        <begin position="19"/>
        <end position="146"/>
    </location>
</feature>
<organism evidence="2 4">
    <name type="scientific">Budvicia aquatica</name>
    <dbReference type="NCBI Taxonomy" id="82979"/>
    <lineage>
        <taxon>Bacteria</taxon>
        <taxon>Pseudomonadati</taxon>
        <taxon>Pseudomonadota</taxon>
        <taxon>Gammaproteobacteria</taxon>
        <taxon>Enterobacterales</taxon>
        <taxon>Budviciaceae</taxon>
        <taxon>Budvicia</taxon>
    </lineage>
</organism>
<evidence type="ECO:0000256" key="1">
    <source>
        <dbReference type="SAM" id="SignalP"/>
    </source>
</evidence>
<sequence length="146" mass="16904">MRWRLSLLLLSLTSMVNAADCPNTLAEFGPVPSIITLKNCEHIESGQEHFITNYLVSGKNAAQAEKWLQERFDMKPLYYLCCGWEPVDRSDFRQNRDGRGHYLDKISNQYYDITMTSGETLTNERSQWPSIPQFFISVTWYPEGAI</sequence>
<dbReference type="RefSeq" id="WP_029094770.1">
    <property type="nucleotide sequence ID" value="NZ_CAADJA010000002.1"/>
</dbReference>
<evidence type="ECO:0000313" key="3">
    <source>
        <dbReference type="EMBL" id="VFS46376.1"/>
    </source>
</evidence>
<proteinExistence type="predicted"/>
<name>A0A2C6DI10_9GAMM</name>
<reference evidence="3 5" key="3">
    <citation type="submission" date="2019-03" db="EMBL/GenBank/DDBJ databases">
        <authorList>
            <consortium name="Pathogen Informatics"/>
        </authorList>
    </citation>
    <scope>NUCLEOTIDE SEQUENCE [LARGE SCALE GENOMIC DNA]</scope>
    <source>
        <strain evidence="3 5">NCTC12282</strain>
    </source>
</reference>
<keyword evidence="4" id="KW-1185">Reference proteome</keyword>